<dbReference type="Gene3D" id="1.20.120.710">
    <property type="entry name" value="Haloacid dehalogenase hydrolase-like domain"/>
    <property type="match status" value="1"/>
</dbReference>
<dbReference type="PANTHER" id="PTHR46470:SF4">
    <property type="entry name" value="5-AMINO-6-(5-PHOSPHO-D-RIBITYLAMINO)URACIL PHOSPHATASE YIGB"/>
    <property type="match status" value="1"/>
</dbReference>
<dbReference type="InterPro" id="IPR006439">
    <property type="entry name" value="HAD-SF_hydro_IA"/>
</dbReference>
<dbReference type="NCBIfam" id="TIGR01549">
    <property type="entry name" value="HAD-SF-IA-v1"/>
    <property type="match status" value="1"/>
</dbReference>
<gene>
    <name evidence="4" type="ORF">ACFOPQ_02770</name>
</gene>
<accession>A0ABV8A2R9</accession>
<evidence type="ECO:0000256" key="2">
    <source>
        <dbReference type="ARBA" id="ARBA00022801"/>
    </source>
</evidence>
<protein>
    <submittedName>
        <fullName evidence="4">HAD family hydrolase</fullName>
        <ecNumber evidence="4">3.1.3.-</ecNumber>
    </submittedName>
</protein>
<name>A0ABV8A2R9_9DEIO</name>
<sequence>MNSEPYELVIFDLDDTLLDTAASMRVGLEALLAHYRADWSLERTVQRHQELIQDIDPLVFAGTLNAQQARELRFSRLLTEWNTPSLDASEATCLYRQAYVTAYAGCEGALQTVQHLRTLGLKVAVLTNYMREVQVESAGRIGLLPLLDALYCVDDLPAPKPDPRAFLAVCQHFGVNRGRAVMVGDSLKNDVEGALGAGLHAVWFNRHGEAGPDVPSIRHLTELPERLTSLT</sequence>
<comment type="caution">
    <text evidence="4">The sequence shown here is derived from an EMBL/GenBank/DDBJ whole genome shotgun (WGS) entry which is preliminary data.</text>
</comment>
<keyword evidence="5" id="KW-1185">Reference proteome</keyword>
<dbReference type="PANTHER" id="PTHR46470">
    <property type="entry name" value="N-ACYLNEURAMINATE-9-PHOSPHATASE"/>
    <property type="match status" value="1"/>
</dbReference>
<dbReference type="NCBIfam" id="TIGR01509">
    <property type="entry name" value="HAD-SF-IA-v3"/>
    <property type="match status" value="1"/>
</dbReference>
<dbReference type="SUPFAM" id="SSF56784">
    <property type="entry name" value="HAD-like"/>
    <property type="match status" value="1"/>
</dbReference>
<keyword evidence="2 4" id="KW-0378">Hydrolase</keyword>
<dbReference type="PRINTS" id="PR00413">
    <property type="entry name" value="HADHALOGNASE"/>
</dbReference>
<comment type="cofactor">
    <cofactor evidence="1">
        <name>Mg(2+)</name>
        <dbReference type="ChEBI" id="CHEBI:18420"/>
    </cofactor>
</comment>
<dbReference type="SFLD" id="SFLDS00003">
    <property type="entry name" value="Haloacid_Dehalogenase"/>
    <property type="match status" value="1"/>
</dbReference>
<dbReference type="InterPro" id="IPR036412">
    <property type="entry name" value="HAD-like_sf"/>
</dbReference>
<dbReference type="Proteomes" id="UP001595748">
    <property type="component" value="Unassembled WGS sequence"/>
</dbReference>
<dbReference type="SFLD" id="SFLDG01129">
    <property type="entry name" value="C1.5:_HAD__Beta-PGM__Phosphata"/>
    <property type="match status" value="1"/>
</dbReference>
<keyword evidence="3" id="KW-0460">Magnesium</keyword>
<dbReference type="RefSeq" id="WP_380075848.1">
    <property type="nucleotide sequence ID" value="NZ_JBHRZF010000026.1"/>
</dbReference>
<dbReference type="Pfam" id="PF00702">
    <property type="entry name" value="Hydrolase"/>
    <property type="match status" value="1"/>
</dbReference>
<dbReference type="EC" id="3.1.3.-" evidence="4"/>
<dbReference type="Gene3D" id="3.40.50.1000">
    <property type="entry name" value="HAD superfamily/HAD-like"/>
    <property type="match status" value="1"/>
</dbReference>
<proteinExistence type="predicted"/>
<evidence type="ECO:0000313" key="5">
    <source>
        <dbReference type="Proteomes" id="UP001595748"/>
    </source>
</evidence>
<dbReference type="EMBL" id="JBHRZF010000026">
    <property type="protein sequence ID" value="MFC3859686.1"/>
    <property type="molecule type" value="Genomic_DNA"/>
</dbReference>
<dbReference type="InterPro" id="IPR051400">
    <property type="entry name" value="HAD-like_hydrolase"/>
</dbReference>
<dbReference type="GO" id="GO:0016787">
    <property type="term" value="F:hydrolase activity"/>
    <property type="evidence" value="ECO:0007669"/>
    <property type="project" value="UniProtKB-KW"/>
</dbReference>
<evidence type="ECO:0000256" key="3">
    <source>
        <dbReference type="ARBA" id="ARBA00022842"/>
    </source>
</evidence>
<organism evidence="4 5">
    <name type="scientific">Deinococcus antarcticus</name>
    <dbReference type="NCBI Taxonomy" id="1298767"/>
    <lineage>
        <taxon>Bacteria</taxon>
        <taxon>Thermotogati</taxon>
        <taxon>Deinococcota</taxon>
        <taxon>Deinococci</taxon>
        <taxon>Deinococcales</taxon>
        <taxon>Deinococcaceae</taxon>
        <taxon>Deinococcus</taxon>
    </lineage>
</organism>
<evidence type="ECO:0000256" key="1">
    <source>
        <dbReference type="ARBA" id="ARBA00001946"/>
    </source>
</evidence>
<reference evidence="5" key="1">
    <citation type="journal article" date="2019" name="Int. J. Syst. Evol. Microbiol.">
        <title>The Global Catalogue of Microorganisms (GCM) 10K type strain sequencing project: providing services to taxonomists for standard genome sequencing and annotation.</title>
        <authorList>
            <consortium name="The Broad Institute Genomics Platform"/>
            <consortium name="The Broad Institute Genome Sequencing Center for Infectious Disease"/>
            <person name="Wu L."/>
            <person name="Ma J."/>
        </authorList>
    </citation>
    <scope>NUCLEOTIDE SEQUENCE [LARGE SCALE GENOMIC DNA]</scope>
    <source>
        <strain evidence="5">CCTCC AB 2013263</strain>
    </source>
</reference>
<evidence type="ECO:0000313" key="4">
    <source>
        <dbReference type="EMBL" id="MFC3859686.1"/>
    </source>
</evidence>
<dbReference type="InterPro" id="IPR023214">
    <property type="entry name" value="HAD_sf"/>
</dbReference>